<dbReference type="Proteomes" id="UP000031671">
    <property type="component" value="Unassembled WGS sequence"/>
</dbReference>
<dbReference type="PRINTS" id="PR00039">
    <property type="entry name" value="HTHLYSR"/>
</dbReference>
<dbReference type="FunFam" id="1.10.10.10:FF:000001">
    <property type="entry name" value="LysR family transcriptional regulator"/>
    <property type="match status" value="1"/>
</dbReference>
<reference evidence="6 7" key="1">
    <citation type="submission" date="2015-01" db="EMBL/GenBank/DDBJ databases">
        <title>Vibrio sp. C1 JCM 19231 whole genome shotgun sequence.</title>
        <authorList>
            <person name="Sawabe T."/>
            <person name="Meirelles P."/>
            <person name="Feng G."/>
            <person name="Sayaka M."/>
            <person name="Hattori M."/>
            <person name="Ohkuma M."/>
        </authorList>
    </citation>
    <scope>NUCLEOTIDE SEQUENCE [LARGE SCALE GENOMIC DNA]</scope>
    <source>
        <strain evidence="7">JCM 19231</strain>
    </source>
</reference>
<dbReference type="SUPFAM" id="SSF53850">
    <property type="entry name" value="Periplasmic binding protein-like II"/>
    <property type="match status" value="1"/>
</dbReference>
<dbReference type="Pfam" id="PF03466">
    <property type="entry name" value="LysR_substrate"/>
    <property type="match status" value="1"/>
</dbReference>
<dbReference type="Gene3D" id="1.10.10.10">
    <property type="entry name" value="Winged helix-like DNA-binding domain superfamily/Winged helix DNA-binding domain"/>
    <property type="match status" value="1"/>
</dbReference>
<dbReference type="RefSeq" id="WP_261835068.1">
    <property type="nucleotide sequence ID" value="NZ_AP024881.1"/>
</dbReference>
<dbReference type="AlphaFoldDB" id="A0A0B8NX53"/>
<name>A0A0B8NX53_9VIBR</name>
<keyword evidence="3" id="KW-0238">DNA-binding</keyword>
<dbReference type="InterPro" id="IPR036388">
    <property type="entry name" value="WH-like_DNA-bd_sf"/>
</dbReference>
<gene>
    <name evidence="6" type="ORF">JCM19231_757</name>
</gene>
<evidence type="ECO:0000256" key="4">
    <source>
        <dbReference type="ARBA" id="ARBA00023163"/>
    </source>
</evidence>
<organism evidence="6 7">
    <name type="scientific">Vibrio ishigakensis</name>
    <dbReference type="NCBI Taxonomy" id="1481914"/>
    <lineage>
        <taxon>Bacteria</taxon>
        <taxon>Pseudomonadati</taxon>
        <taxon>Pseudomonadota</taxon>
        <taxon>Gammaproteobacteria</taxon>
        <taxon>Vibrionales</taxon>
        <taxon>Vibrionaceae</taxon>
        <taxon>Vibrio</taxon>
    </lineage>
</organism>
<protein>
    <submittedName>
        <fullName evidence="6">Glycine cleavage system transcriptional activator</fullName>
    </submittedName>
</protein>
<sequence length="301" mass="34564">MKLPPLRAVHYFESVARLLSFSKAAEELNVTQSAVSHQVRLLEEYLGEQLFVRQGRKLSLSQSGALYLEEITPAIYSISKASQKIREGEAGQIRLAIYSSLAVKWLIPRLSEFKRAHPEIELIPNMVANDTEFSDNIADCFITVAPPQKNFHIVPLVKEILYPLCSRTIWNELQDKKLPDAILELPLLSSESIYWEKGKDWQRWCEELGVDLPKDANMQYFSHMLLAIEAARYDQGVVLASEYMITERDLENDLVYIPSPGLVSGDTYYFMCKKNRVRQPEIIKLENWLKQQAMNTPSPNQ</sequence>
<proteinExistence type="inferred from homology"/>
<dbReference type="Pfam" id="PF00126">
    <property type="entry name" value="HTH_1"/>
    <property type="match status" value="1"/>
</dbReference>
<keyword evidence="2" id="KW-0805">Transcription regulation</keyword>
<dbReference type="InterPro" id="IPR000847">
    <property type="entry name" value="LysR_HTH_N"/>
</dbReference>
<dbReference type="PANTHER" id="PTHR30537">
    <property type="entry name" value="HTH-TYPE TRANSCRIPTIONAL REGULATOR"/>
    <property type="match status" value="1"/>
</dbReference>
<keyword evidence="7" id="KW-1185">Reference proteome</keyword>
<dbReference type="SUPFAM" id="SSF46785">
    <property type="entry name" value="Winged helix' DNA-binding domain"/>
    <property type="match status" value="1"/>
</dbReference>
<comment type="caution">
    <text evidence="6">The sequence shown here is derived from an EMBL/GenBank/DDBJ whole genome shotgun (WGS) entry which is preliminary data.</text>
</comment>
<keyword evidence="4" id="KW-0804">Transcription</keyword>
<evidence type="ECO:0000256" key="3">
    <source>
        <dbReference type="ARBA" id="ARBA00023125"/>
    </source>
</evidence>
<accession>A0A0B8NX53</accession>
<dbReference type="InterPro" id="IPR036390">
    <property type="entry name" value="WH_DNA-bd_sf"/>
</dbReference>
<dbReference type="GO" id="GO:0003700">
    <property type="term" value="F:DNA-binding transcription factor activity"/>
    <property type="evidence" value="ECO:0007669"/>
    <property type="project" value="InterPro"/>
</dbReference>
<evidence type="ECO:0000313" key="7">
    <source>
        <dbReference type="Proteomes" id="UP000031671"/>
    </source>
</evidence>
<dbReference type="EMBL" id="BBRZ01000017">
    <property type="protein sequence ID" value="GAM55693.1"/>
    <property type="molecule type" value="Genomic_DNA"/>
</dbReference>
<dbReference type="GO" id="GO:0006351">
    <property type="term" value="P:DNA-templated transcription"/>
    <property type="evidence" value="ECO:0007669"/>
    <property type="project" value="TreeGrafter"/>
</dbReference>
<dbReference type="InterPro" id="IPR005119">
    <property type="entry name" value="LysR_subst-bd"/>
</dbReference>
<dbReference type="GO" id="GO:0043565">
    <property type="term" value="F:sequence-specific DNA binding"/>
    <property type="evidence" value="ECO:0007669"/>
    <property type="project" value="TreeGrafter"/>
</dbReference>
<feature type="domain" description="HTH lysR-type" evidence="5">
    <location>
        <begin position="4"/>
        <end position="61"/>
    </location>
</feature>
<dbReference type="InterPro" id="IPR058163">
    <property type="entry name" value="LysR-type_TF_proteobact-type"/>
</dbReference>
<dbReference type="Gene3D" id="3.40.190.10">
    <property type="entry name" value="Periplasmic binding protein-like II"/>
    <property type="match status" value="2"/>
</dbReference>
<reference evidence="6 7" key="2">
    <citation type="submission" date="2015-01" db="EMBL/GenBank/DDBJ databases">
        <authorList>
            <consortium name="NBRP consortium"/>
            <person name="Sawabe T."/>
            <person name="Meirelles P."/>
            <person name="Feng G."/>
            <person name="Sayaka M."/>
            <person name="Hattori M."/>
            <person name="Ohkuma M."/>
        </authorList>
    </citation>
    <scope>NUCLEOTIDE SEQUENCE [LARGE SCALE GENOMIC DNA]</scope>
    <source>
        <strain evidence="7">JCM 19231</strain>
    </source>
</reference>
<comment type="similarity">
    <text evidence="1">Belongs to the LysR transcriptional regulatory family.</text>
</comment>
<evidence type="ECO:0000256" key="2">
    <source>
        <dbReference type="ARBA" id="ARBA00023015"/>
    </source>
</evidence>
<dbReference type="PANTHER" id="PTHR30537:SF26">
    <property type="entry name" value="GLYCINE CLEAVAGE SYSTEM TRANSCRIPTIONAL ACTIVATOR"/>
    <property type="match status" value="1"/>
</dbReference>
<evidence type="ECO:0000313" key="6">
    <source>
        <dbReference type="EMBL" id="GAM55693.1"/>
    </source>
</evidence>
<dbReference type="PROSITE" id="PS50931">
    <property type="entry name" value="HTH_LYSR"/>
    <property type="match status" value="1"/>
</dbReference>
<evidence type="ECO:0000256" key="1">
    <source>
        <dbReference type="ARBA" id="ARBA00009437"/>
    </source>
</evidence>
<evidence type="ECO:0000259" key="5">
    <source>
        <dbReference type="PROSITE" id="PS50931"/>
    </source>
</evidence>